<organism evidence="1 2">
    <name type="scientific">Thelohanellus kitauei</name>
    <name type="common">Myxosporean</name>
    <dbReference type="NCBI Taxonomy" id="669202"/>
    <lineage>
        <taxon>Eukaryota</taxon>
        <taxon>Metazoa</taxon>
        <taxon>Cnidaria</taxon>
        <taxon>Myxozoa</taxon>
        <taxon>Myxosporea</taxon>
        <taxon>Bivalvulida</taxon>
        <taxon>Platysporina</taxon>
        <taxon>Myxobolidae</taxon>
        <taxon>Thelohanellus</taxon>
    </lineage>
</organism>
<dbReference type="AlphaFoldDB" id="A0A0C2MPR9"/>
<accession>A0A0C2MPR9</accession>
<proteinExistence type="predicted"/>
<protein>
    <submittedName>
        <fullName evidence="1">Uncharacterized protein</fullName>
    </submittedName>
</protein>
<comment type="caution">
    <text evidence="1">The sequence shown here is derived from an EMBL/GenBank/DDBJ whole genome shotgun (WGS) entry which is preliminary data.</text>
</comment>
<reference evidence="1 2" key="1">
    <citation type="journal article" date="2014" name="Genome Biol. Evol.">
        <title>The genome of the myxosporean Thelohanellus kitauei shows adaptations to nutrient acquisition within its fish host.</title>
        <authorList>
            <person name="Yang Y."/>
            <person name="Xiong J."/>
            <person name="Zhou Z."/>
            <person name="Huo F."/>
            <person name="Miao W."/>
            <person name="Ran C."/>
            <person name="Liu Y."/>
            <person name="Zhang J."/>
            <person name="Feng J."/>
            <person name="Wang M."/>
            <person name="Wang M."/>
            <person name="Wang L."/>
            <person name="Yao B."/>
        </authorList>
    </citation>
    <scope>NUCLEOTIDE SEQUENCE [LARGE SCALE GENOMIC DNA]</scope>
    <source>
        <strain evidence="1">Wuqing</strain>
    </source>
</reference>
<dbReference type="EMBL" id="JWZT01004651">
    <property type="protein sequence ID" value="KII63611.1"/>
    <property type="molecule type" value="Genomic_DNA"/>
</dbReference>
<name>A0A0C2MPR9_THEKT</name>
<dbReference type="Proteomes" id="UP000031668">
    <property type="component" value="Unassembled WGS sequence"/>
</dbReference>
<sequence>MIDVIRCSESNRRESICERIVPFPVFRACLADLWEPLRNVQDIIIRREYFEAVGRRTIQMPQRYNSIALCCDHIVAFYDGKVASMKPRDIYREHWQEVLQSLPRSHSWTETQYLAAHCFNWHISQWMYEISAFSDRLHSSVDSLLKERNRHPNSVECGRLKVEARFDKHQLTYWLIEITEASLRNSYPNIDGLIQKVVETTLPKVSQIAPVIKEYVDTTLPHIRRLYQLDKYLTVEGMIFLPYNHVIINDCRLSLSDS</sequence>
<evidence type="ECO:0000313" key="1">
    <source>
        <dbReference type="EMBL" id="KII63611.1"/>
    </source>
</evidence>
<keyword evidence="2" id="KW-1185">Reference proteome</keyword>
<gene>
    <name evidence="1" type="ORF">RF11_03687</name>
</gene>
<evidence type="ECO:0000313" key="2">
    <source>
        <dbReference type="Proteomes" id="UP000031668"/>
    </source>
</evidence>